<gene>
    <name evidence="2" type="ORF">ACFPGP_18870</name>
</gene>
<keyword evidence="3" id="KW-1185">Reference proteome</keyword>
<sequence length="178" mass="17892">MNITTRHLALTAAGLFAATAAIDIPHDQAEPFVSTADFALEALFAFSLAAATVTLASLARAAGAWVARAGFGLAAAGSGALSVVAAATHVNGHDVLGSVFPIGLLAILLGYLTLAVGDLRRRVEPRFAGLVLLAALVGMIALGDGYGLLAWSVGWVGIAALLGPSPVRQKAQEPAIAA</sequence>
<dbReference type="Proteomes" id="UP001596087">
    <property type="component" value="Unassembled WGS sequence"/>
</dbReference>
<dbReference type="RefSeq" id="WP_378592461.1">
    <property type="nucleotide sequence ID" value="NZ_JBHSKD010000027.1"/>
</dbReference>
<dbReference type="EMBL" id="JBHSKD010000027">
    <property type="protein sequence ID" value="MFC5178751.1"/>
    <property type="molecule type" value="Genomic_DNA"/>
</dbReference>
<name>A0ABW0BQ95_9ACTN</name>
<protein>
    <recommendedName>
        <fullName evidence="4">DUF998 domain-containing protein</fullName>
    </recommendedName>
</protein>
<comment type="caution">
    <text evidence="2">The sequence shown here is derived from an EMBL/GenBank/DDBJ whole genome shotgun (WGS) entry which is preliminary data.</text>
</comment>
<keyword evidence="1" id="KW-1133">Transmembrane helix</keyword>
<evidence type="ECO:0000313" key="3">
    <source>
        <dbReference type="Proteomes" id="UP001596087"/>
    </source>
</evidence>
<feature type="transmembrane region" description="Helical" evidence="1">
    <location>
        <begin position="126"/>
        <end position="142"/>
    </location>
</feature>
<accession>A0ABW0BQ95</accession>
<organism evidence="2 3">
    <name type="scientific">Nocardioides taihuensis</name>
    <dbReference type="NCBI Taxonomy" id="1835606"/>
    <lineage>
        <taxon>Bacteria</taxon>
        <taxon>Bacillati</taxon>
        <taxon>Actinomycetota</taxon>
        <taxon>Actinomycetes</taxon>
        <taxon>Propionibacteriales</taxon>
        <taxon>Nocardioidaceae</taxon>
        <taxon>Nocardioides</taxon>
    </lineage>
</organism>
<keyword evidence="1" id="KW-0812">Transmembrane</keyword>
<evidence type="ECO:0000256" key="1">
    <source>
        <dbReference type="SAM" id="Phobius"/>
    </source>
</evidence>
<feature type="transmembrane region" description="Helical" evidence="1">
    <location>
        <begin position="95"/>
        <end position="114"/>
    </location>
</feature>
<evidence type="ECO:0008006" key="4">
    <source>
        <dbReference type="Google" id="ProtNLM"/>
    </source>
</evidence>
<proteinExistence type="predicted"/>
<reference evidence="3" key="1">
    <citation type="journal article" date="2019" name="Int. J. Syst. Evol. Microbiol.">
        <title>The Global Catalogue of Microorganisms (GCM) 10K type strain sequencing project: providing services to taxonomists for standard genome sequencing and annotation.</title>
        <authorList>
            <consortium name="The Broad Institute Genomics Platform"/>
            <consortium name="The Broad Institute Genome Sequencing Center for Infectious Disease"/>
            <person name="Wu L."/>
            <person name="Ma J."/>
        </authorList>
    </citation>
    <scope>NUCLEOTIDE SEQUENCE [LARGE SCALE GENOMIC DNA]</scope>
    <source>
        <strain evidence="3">DFY41</strain>
    </source>
</reference>
<feature type="transmembrane region" description="Helical" evidence="1">
    <location>
        <begin position="37"/>
        <end position="59"/>
    </location>
</feature>
<feature type="transmembrane region" description="Helical" evidence="1">
    <location>
        <begin position="71"/>
        <end position="89"/>
    </location>
</feature>
<keyword evidence="1" id="KW-0472">Membrane</keyword>
<evidence type="ECO:0000313" key="2">
    <source>
        <dbReference type="EMBL" id="MFC5178751.1"/>
    </source>
</evidence>